<evidence type="ECO:0000313" key="1">
    <source>
        <dbReference type="EMBL" id="HJF48363.1"/>
    </source>
</evidence>
<accession>A0A921GLZ2</accession>
<evidence type="ECO:0000313" key="2">
    <source>
        <dbReference type="Proteomes" id="UP000775129"/>
    </source>
</evidence>
<comment type="caution">
    <text evidence="1">The sequence shown here is derived from an EMBL/GenBank/DDBJ whole genome shotgun (WGS) entry which is preliminary data.</text>
</comment>
<protein>
    <submittedName>
        <fullName evidence="1">Uncharacterized protein</fullName>
    </submittedName>
</protein>
<name>A0A921GLZ2_9MICO</name>
<dbReference type="Proteomes" id="UP000775129">
    <property type="component" value="Unassembled WGS sequence"/>
</dbReference>
<dbReference type="AlphaFoldDB" id="A0A921GLZ2"/>
<proteinExistence type="predicted"/>
<organism evidence="1 2">
    <name type="scientific">Brachybacterium paraconglomeratum</name>
    <dbReference type="NCBI Taxonomy" id="173362"/>
    <lineage>
        <taxon>Bacteria</taxon>
        <taxon>Bacillati</taxon>
        <taxon>Actinomycetota</taxon>
        <taxon>Actinomycetes</taxon>
        <taxon>Micrococcales</taxon>
        <taxon>Dermabacteraceae</taxon>
        <taxon>Brachybacterium</taxon>
    </lineage>
</organism>
<reference evidence="1" key="2">
    <citation type="submission" date="2021-09" db="EMBL/GenBank/DDBJ databases">
        <authorList>
            <person name="Gilroy R."/>
        </authorList>
    </citation>
    <scope>NUCLEOTIDE SEQUENCE</scope>
    <source>
        <strain evidence="1">1647</strain>
    </source>
</reference>
<reference evidence="1" key="1">
    <citation type="journal article" date="2021" name="PeerJ">
        <title>Extensive microbial diversity within the chicken gut microbiome revealed by metagenomics and culture.</title>
        <authorList>
            <person name="Gilroy R."/>
            <person name="Ravi A."/>
            <person name="Getino M."/>
            <person name="Pursley I."/>
            <person name="Horton D.L."/>
            <person name="Alikhan N.F."/>
            <person name="Baker D."/>
            <person name="Gharbi K."/>
            <person name="Hall N."/>
            <person name="Watson M."/>
            <person name="Adriaenssens E.M."/>
            <person name="Foster-Nyarko E."/>
            <person name="Jarju S."/>
            <person name="Secka A."/>
            <person name="Antonio M."/>
            <person name="Oren A."/>
            <person name="Chaudhuri R.R."/>
            <person name="La Ragione R."/>
            <person name="Hildebrand F."/>
            <person name="Pallen M.J."/>
        </authorList>
    </citation>
    <scope>NUCLEOTIDE SEQUENCE</scope>
    <source>
        <strain evidence="1">1647</strain>
    </source>
</reference>
<dbReference type="EMBL" id="DYWO01000033">
    <property type="protein sequence ID" value="HJF48363.1"/>
    <property type="molecule type" value="Genomic_DNA"/>
</dbReference>
<sequence length="287" mass="30184">MHSVAVAAPRRPSAGISRTRLWLVLLAAIGALLALSACGTVDSTTEIAADGSGTQTLAVRITEADMDKIDGGAKTVEAVIEEHNPGLTYKGSEKDGTDTVFTMVLEFSDAKDYAAKAQKALEAGELTKTAEVTFTPPKPPFSSGYTLTRNFSEKDLTRWAVKALVDDGKIADAEESDIDSALDVGDVGVKVDGGGLEKGWSEDGADVWTNAEQASFESVAVVTAGVEDPSADSYTRTLTYELPRETYLDAKDDFDAFFEKATPEGGELTPAGEAGTTWVIAFPAGTA</sequence>
<gene>
    <name evidence="1" type="ORF">K8W24_00970</name>
</gene>